<protein>
    <submittedName>
        <fullName evidence="4">Polymer-forming cytoskeletal protein</fullName>
    </submittedName>
</protein>
<keyword evidence="2" id="KW-0472">Membrane</keyword>
<evidence type="ECO:0000256" key="2">
    <source>
        <dbReference type="SAM" id="Phobius"/>
    </source>
</evidence>
<feature type="region of interest" description="Disordered" evidence="1">
    <location>
        <begin position="347"/>
        <end position="392"/>
    </location>
</feature>
<dbReference type="RefSeq" id="WP_338004114.1">
    <property type="nucleotide sequence ID" value="NZ_JAOPKA010000007.1"/>
</dbReference>
<evidence type="ECO:0000313" key="5">
    <source>
        <dbReference type="Proteomes" id="UP001321018"/>
    </source>
</evidence>
<dbReference type="Proteomes" id="UP001321018">
    <property type="component" value="Unassembled WGS sequence"/>
</dbReference>
<feature type="transmembrane region" description="Helical" evidence="2">
    <location>
        <begin position="238"/>
        <end position="263"/>
    </location>
</feature>
<dbReference type="EMBL" id="JAOPKA010000007">
    <property type="protein sequence ID" value="MCU4742290.1"/>
    <property type="molecule type" value="Genomic_DNA"/>
</dbReference>
<feature type="transmembrane region" description="Helical" evidence="2">
    <location>
        <begin position="300"/>
        <end position="319"/>
    </location>
</feature>
<comment type="caution">
    <text evidence="4">The sequence shown here is derived from an EMBL/GenBank/DDBJ whole genome shotgun (WGS) entry which is preliminary data.</text>
</comment>
<keyword evidence="2" id="KW-1133">Transmembrane helix</keyword>
<evidence type="ECO:0000259" key="3">
    <source>
        <dbReference type="Pfam" id="PF26514"/>
    </source>
</evidence>
<keyword evidence="2" id="KW-0812">Transmembrane</keyword>
<organism evidence="4 5">
    <name type="scientific">Natronoglomus mannanivorans</name>
    <dbReference type="NCBI Taxonomy" id="2979990"/>
    <lineage>
        <taxon>Archaea</taxon>
        <taxon>Methanobacteriati</taxon>
        <taxon>Methanobacteriota</taxon>
        <taxon>Stenosarchaea group</taxon>
        <taxon>Halobacteria</taxon>
        <taxon>Halobacteriales</taxon>
        <taxon>Natrialbaceae</taxon>
        <taxon>Natronoglomus</taxon>
    </lineage>
</organism>
<dbReference type="AlphaFoldDB" id="A0AAP2YZN9"/>
<dbReference type="Pfam" id="PF04519">
    <property type="entry name" value="Bactofilin"/>
    <property type="match status" value="1"/>
</dbReference>
<feature type="transmembrane region" description="Helical" evidence="2">
    <location>
        <begin position="325"/>
        <end position="343"/>
    </location>
</feature>
<feature type="domain" description="DUF8173" evidence="3">
    <location>
        <begin position="198"/>
        <end position="341"/>
    </location>
</feature>
<feature type="transmembrane region" description="Helical" evidence="2">
    <location>
        <begin position="197"/>
        <end position="218"/>
    </location>
</feature>
<dbReference type="InterPro" id="IPR007607">
    <property type="entry name" value="BacA/B"/>
</dbReference>
<dbReference type="InterPro" id="IPR058486">
    <property type="entry name" value="DUF8173"/>
</dbReference>
<evidence type="ECO:0000313" key="4">
    <source>
        <dbReference type="EMBL" id="MCU4742290.1"/>
    </source>
</evidence>
<dbReference type="Pfam" id="PF26514">
    <property type="entry name" value="DUF8173"/>
    <property type="match status" value="1"/>
</dbReference>
<reference evidence="4" key="1">
    <citation type="submission" date="2022-09" db="EMBL/GenBank/DDBJ databases">
        <title>Enrichment on poylsaccharides allowed isolation of novel metabolic and taxonomic groups of Haloarchaea.</title>
        <authorList>
            <person name="Sorokin D.Y."/>
            <person name="Elcheninov A.G."/>
            <person name="Khizhniak T.V."/>
            <person name="Kolganova T.V."/>
            <person name="Kublanov I.V."/>
        </authorList>
    </citation>
    <scope>NUCLEOTIDE SEQUENCE</scope>
    <source>
        <strain evidence="4">AArc-xg1-1</strain>
    </source>
</reference>
<gene>
    <name evidence="4" type="ORF">OB960_12880</name>
</gene>
<accession>A0AAP2YZN9</accession>
<evidence type="ECO:0000256" key="1">
    <source>
        <dbReference type="SAM" id="MobiDB-lite"/>
    </source>
</evidence>
<feature type="transmembrane region" description="Helical" evidence="2">
    <location>
        <begin position="269"/>
        <end position="291"/>
    </location>
</feature>
<name>A0AAP2YZN9_9EURY</name>
<sequence>MTPSRPSLKQLAVLVLIVAVILGTLPGLVLAQSQSGVGGTIVVADGETVSELSGVAGTVIVQEGGTVTGDVSGLAGNVYIHGTVEGDVTAAAGNVEITGTVDGNVATGSGNLLVAEGATIRGTLEAGAGNIRIDGTIDGDVAVGAETITLGEAAAIGGDLRYDGDLQGNTAAVAGEITRDSTLGFDLAPTIQPIASWLFAVYALALNLLLGAALLALFPDFSRGVADRVASDPARTGLVGLGVLVGVPILLIAAAITIVGIPFTIAGAFVFALVSWIAVVYGRFAVAAWLLSKAGEDNRWLALVVGLVGGALLAQVPFVGGLANLLLFLLGLGALSVGLYAHARRHRGRKSPSGVPERGSGPGTETGAATGTDADAGTGSRSSSGTDDRASN</sequence>
<feature type="compositionally biased region" description="Low complexity" evidence="1">
    <location>
        <begin position="363"/>
        <end position="385"/>
    </location>
</feature>
<proteinExistence type="predicted"/>